<organism evidence="9 10">
    <name type="scientific">Symplocastrum torsivum CPER-KK1</name>
    <dbReference type="NCBI Taxonomy" id="450513"/>
    <lineage>
        <taxon>Bacteria</taxon>
        <taxon>Bacillati</taxon>
        <taxon>Cyanobacteriota</taxon>
        <taxon>Cyanophyceae</taxon>
        <taxon>Oscillatoriophycideae</taxon>
        <taxon>Oscillatoriales</taxon>
        <taxon>Microcoleaceae</taxon>
        <taxon>Symplocastrum</taxon>
    </lineage>
</organism>
<dbReference type="PANTHER" id="PTHR43128">
    <property type="entry name" value="L-2-HYDROXYCARBOXYLATE DEHYDROGENASE (NAD(P)(+))"/>
    <property type="match status" value="1"/>
</dbReference>
<name>A0A951UAW7_9CYAN</name>
<feature type="domain" description="Lactate/malate dehydrogenase C-terminal" evidence="8">
    <location>
        <begin position="267"/>
        <end position="347"/>
    </location>
</feature>
<dbReference type="GO" id="GO:0004459">
    <property type="term" value="F:L-lactate dehydrogenase (NAD+) activity"/>
    <property type="evidence" value="ECO:0007669"/>
    <property type="project" value="TreeGrafter"/>
</dbReference>
<dbReference type="Proteomes" id="UP000753908">
    <property type="component" value="Unassembled WGS sequence"/>
</dbReference>
<evidence type="ECO:0000259" key="7">
    <source>
        <dbReference type="Pfam" id="PF00056"/>
    </source>
</evidence>
<dbReference type="Pfam" id="PF00056">
    <property type="entry name" value="Ldh_1_N"/>
    <property type="match status" value="1"/>
</dbReference>
<feature type="binding site" evidence="5">
    <location>
        <begin position="7"/>
        <end position="13"/>
    </location>
    <ligand>
        <name>NAD(+)</name>
        <dbReference type="ChEBI" id="CHEBI:57540"/>
    </ligand>
</feature>
<dbReference type="AlphaFoldDB" id="A0A951UAW7"/>
<dbReference type="InterPro" id="IPR036291">
    <property type="entry name" value="NAD(P)-bd_dom_sf"/>
</dbReference>
<keyword evidence="3 5" id="KW-0520">NAD</keyword>
<dbReference type="Gene3D" id="3.90.110.10">
    <property type="entry name" value="Lactate dehydrogenase/glycoside hydrolase, family 4, C-terminal"/>
    <property type="match status" value="1"/>
</dbReference>
<feature type="binding site" evidence="5">
    <location>
        <begin position="125"/>
        <end position="127"/>
    </location>
    <ligand>
        <name>NAD(+)</name>
        <dbReference type="ChEBI" id="CHEBI:57540"/>
    </ligand>
</feature>
<feature type="domain" description="Lactate/malate dehydrogenase C-terminal" evidence="8">
    <location>
        <begin position="153"/>
        <end position="223"/>
    </location>
</feature>
<evidence type="ECO:0000313" key="9">
    <source>
        <dbReference type="EMBL" id="MBW4544966.1"/>
    </source>
</evidence>
<dbReference type="InterPro" id="IPR001236">
    <property type="entry name" value="Lactate/malate_DH_N"/>
</dbReference>
<accession>A0A951UAW7</accession>
<dbReference type="Gene3D" id="3.40.50.720">
    <property type="entry name" value="NAD(P)-binding Rossmann-like Domain"/>
    <property type="match status" value="1"/>
</dbReference>
<dbReference type="SUPFAM" id="SSF51735">
    <property type="entry name" value="NAD(P)-binding Rossmann-fold domains"/>
    <property type="match status" value="1"/>
</dbReference>
<evidence type="ECO:0000256" key="6">
    <source>
        <dbReference type="RuleBase" id="RU003369"/>
    </source>
</evidence>
<reference evidence="9" key="1">
    <citation type="submission" date="2021-05" db="EMBL/GenBank/DDBJ databases">
        <authorList>
            <person name="Pietrasiak N."/>
            <person name="Ward R."/>
            <person name="Stajich J.E."/>
            <person name="Kurbessoian T."/>
        </authorList>
    </citation>
    <scope>NUCLEOTIDE SEQUENCE</scope>
    <source>
        <strain evidence="9">CPER-KK1</strain>
    </source>
</reference>
<evidence type="ECO:0008006" key="11">
    <source>
        <dbReference type="Google" id="ProtNLM"/>
    </source>
</evidence>
<keyword evidence="2 6" id="KW-0560">Oxidoreductase</keyword>
<sequence length="352" mass="39107">MDVSIIGASGGCGREIVAQLLDFRVLSPTERLQLVGRAEGKSSQILYGLRSDLTDAYAEIAPELDVALHPEEVVGDVIVMSAGVTMTSSKASSRDDLAQSNLPLFHSYAKAIKQYGHGHEIILVVTNPVELAVEVFSHYLGRHRVIGIGAYSDSLRFRREIANDIGVRRQLVQGFVVGEHGEGLVPLWSSVQIHGMDEEELQATLKRLQRERQISQFADEVSKEKQILLDYLHSEQIREAFEYVDRLPPDLRVVLKPYVTQMSGARTLAATANATVDLVRSLLDGREIVVSGQVRVDGEFYDIHTSIGVPIIVTPMGWTQVVPIELWEDEALLLKQTSDRIKSKIQEWSKNG</sequence>
<evidence type="ECO:0000256" key="2">
    <source>
        <dbReference type="ARBA" id="ARBA00023002"/>
    </source>
</evidence>
<feature type="domain" description="Lactate/malate dehydrogenase N-terminal" evidence="7">
    <location>
        <begin position="2"/>
        <end position="138"/>
    </location>
</feature>
<comment type="similarity">
    <text evidence="1">Belongs to the LDH/MDH superfamily. LDH family.</text>
</comment>
<evidence type="ECO:0000256" key="4">
    <source>
        <dbReference type="PIRSR" id="PIRSR000102-1"/>
    </source>
</evidence>
<feature type="binding site" evidence="5">
    <location>
        <position position="101"/>
    </location>
    <ligand>
        <name>NAD(+)</name>
        <dbReference type="ChEBI" id="CHEBI:57540"/>
    </ligand>
</feature>
<feature type="active site" description="Proton acceptor" evidence="4">
    <location>
        <position position="180"/>
    </location>
</feature>
<reference evidence="9" key="2">
    <citation type="journal article" date="2022" name="Microbiol. Resour. Announc.">
        <title>Metagenome Sequencing to Explore Phylogenomics of Terrestrial Cyanobacteria.</title>
        <authorList>
            <person name="Ward R.D."/>
            <person name="Stajich J.E."/>
            <person name="Johansen J.R."/>
            <person name="Huntemann M."/>
            <person name="Clum A."/>
            <person name="Foster B."/>
            <person name="Foster B."/>
            <person name="Roux S."/>
            <person name="Palaniappan K."/>
            <person name="Varghese N."/>
            <person name="Mukherjee S."/>
            <person name="Reddy T.B.K."/>
            <person name="Daum C."/>
            <person name="Copeland A."/>
            <person name="Chen I.A."/>
            <person name="Ivanova N.N."/>
            <person name="Kyrpides N.C."/>
            <person name="Shapiro N."/>
            <person name="Eloe-Fadrosh E.A."/>
            <person name="Pietrasiak N."/>
        </authorList>
    </citation>
    <scope>NUCLEOTIDE SEQUENCE</scope>
    <source>
        <strain evidence="9">CPER-KK1</strain>
    </source>
</reference>
<gene>
    <name evidence="9" type="ORF">KME25_11050</name>
</gene>
<dbReference type="InterPro" id="IPR001557">
    <property type="entry name" value="L-lactate/malate_DH"/>
</dbReference>
<dbReference type="EMBL" id="JAHHIF010000012">
    <property type="protein sequence ID" value="MBW4544966.1"/>
    <property type="molecule type" value="Genomic_DNA"/>
</dbReference>
<dbReference type="GO" id="GO:0006089">
    <property type="term" value="P:lactate metabolic process"/>
    <property type="evidence" value="ECO:0007669"/>
    <property type="project" value="TreeGrafter"/>
</dbReference>
<dbReference type="InterPro" id="IPR022383">
    <property type="entry name" value="Lactate/malate_DH_C"/>
</dbReference>
<evidence type="ECO:0000313" key="10">
    <source>
        <dbReference type="Proteomes" id="UP000753908"/>
    </source>
</evidence>
<dbReference type="Pfam" id="PF02866">
    <property type="entry name" value="Ldh_1_C"/>
    <property type="match status" value="2"/>
</dbReference>
<protein>
    <recommendedName>
        <fullName evidence="11">Malate dehydrogenase</fullName>
    </recommendedName>
</protein>
<dbReference type="PANTHER" id="PTHR43128:SF16">
    <property type="entry name" value="L-LACTATE DEHYDROGENASE"/>
    <property type="match status" value="1"/>
</dbReference>
<dbReference type="PIRSF" id="PIRSF000102">
    <property type="entry name" value="Lac_mal_DH"/>
    <property type="match status" value="1"/>
</dbReference>
<evidence type="ECO:0000256" key="5">
    <source>
        <dbReference type="PIRSR" id="PIRSR000102-3"/>
    </source>
</evidence>
<dbReference type="PRINTS" id="PR00086">
    <property type="entry name" value="LLDHDRGNASE"/>
</dbReference>
<evidence type="ECO:0000256" key="1">
    <source>
        <dbReference type="ARBA" id="ARBA00006054"/>
    </source>
</evidence>
<proteinExistence type="inferred from homology"/>
<evidence type="ECO:0000259" key="8">
    <source>
        <dbReference type="Pfam" id="PF02866"/>
    </source>
</evidence>
<dbReference type="SUPFAM" id="SSF56327">
    <property type="entry name" value="LDH C-terminal domain-like"/>
    <property type="match status" value="1"/>
</dbReference>
<evidence type="ECO:0000256" key="3">
    <source>
        <dbReference type="ARBA" id="ARBA00023027"/>
    </source>
</evidence>
<dbReference type="InterPro" id="IPR015955">
    <property type="entry name" value="Lactate_DH/Glyco_Ohase_4_C"/>
</dbReference>
<comment type="caution">
    <text evidence="9">The sequence shown here is derived from an EMBL/GenBank/DDBJ whole genome shotgun (WGS) entry which is preliminary data.</text>
</comment>